<organism evidence="3 4">
    <name type="scientific">Gossypium hirsutum</name>
    <name type="common">Upland cotton</name>
    <name type="synonym">Gossypium mexicanum</name>
    <dbReference type="NCBI Taxonomy" id="3635"/>
    <lineage>
        <taxon>Eukaryota</taxon>
        <taxon>Viridiplantae</taxon>
        <taxon>Streptophyta</taxon>
        <taxon>Embryophyta</taxon>
        <taxon>Tracheophyta</taxon>
        <taxon>Spermatophyta</taxon>
        <taxon>Magnoliopsida</taxon>
        <taxon>eudicotyledons</taxon>
        <taxon>Gunneridae</taxon>
        <taxon>Pentapetalae</taxon>
        <taxon>rosids</taxon>
        <taxon>malvids</taxon>
        <taxon>Malvales</taxon>
        <taxon>Malvaceae</taxon>
        <taxon>Malvoideae</taxon>
        <taxon>Gossypium</taxon>
    </lineage>
</organism>
<keyword evidence="3" id="KW-1185">Reference proteome</keyword>
<evidence type="ECO:0000256" key="2">
    <source>
        <dbReference type="SAM" id="Phobius"/>
    </source>
</evidence>
<dbReference type="RefSeq" id="XP_016694495.1">
    <property type="nucleotide sequence ID" value="XM_016839006.1"/>
</dbReference>
<dbReference type="PANTHER" id="PTHR21477:SF31">
    <property type="entry name" value="PROTEIN PHLOEM PROTEIN 2-LIKE A10-LIKE"/>
    <property type="match status" value="1"/>
</dbReference>
<evidence type="ECO:0000256" key="1">
    <source>
        <dbReference type="SAM" id="MobiDB-lite"/>
    </source>
</evidence>
<dbReference type="Proteomes" id="UP000818029">
    <property type="component" value="Chromosome D11"/>
</dbReference>
<dbReference type="GeneID" id="107911118"/>
<name>A0A1U8JW71_GOSHI</name>
<gene>
    <name evidence="4" type="primary">LOC107911118</name>
</gene>
<evidence type="ECO:0000313" key="4">
    <source>
        <dbReference type="RefSeq" id="XP_016694495.1"/>
    </source>
</evidence>
<keyword evidence="2" id="KW-0472">Membrane</keyword>
<feature type="compositionally biased region" description="Acidic residues" evidence="1">
    <location>
        <begin position="277"/>
        <end position="286"/>
    </location>
</feature>
<evidence type="ECO:0000313" key="3">
    <source>
        <dbReference type="Proteomes" id="UP000818029"/>
    </source>
</evidence>
<sequence>MELQLALKGLEFAQKKKKWVALMAAFGLTSYGFYRVYHLPAIAQKRNRVLKLLGALVSITEAVSDCAETIRVVSNDLNGFLQSELDQIPNSLKQVSKITRSNEFSQSIARVTQGLTVGIVRGYHSEARSGDTLNAKSSSMDQVMDKLFTEAGAGFASAVVGSFARNLVMAACKELQSEGDSNSNSTPFWLNLVCGDEFRELIGDCIQVFVSSMVGVYLEKTKDVNTFDEFFAGLTNPNHATQLRNLLVTTSNGAMEALVKTSHQVLTNSNGSKDSPDDVNDDADADDGWVRKVSSTLSEPRNKKFVVDMSGRIAFETVRAFLEALLDIVCQGMKKCVKVAHEAVVEGGLEIVRYVSAKSSVVATICLSLCLHILGGVWILVPAQVELFAEIAEPDPIQVVIPASQRSGIDFDLNVSWEDQSGFGWSMPTPENPNTGGCSYNIPNSCTCLEIHPEVLATIEDGDEGFDNDD</sequence>
<reference evidence="4" key="2">
    <citation type="submission" date="2025-08" db="UniProtKB">
        <authorList>
            <consortium name="RefSeq"/>
        </authorList>
    </citation>
    <scope>IDENTIFICATION</scope>
</reference>
<feature type="region of interest" description="Disordered" evidence="1">
    <location>
        <begin position="266"/>
        <end position="286"/>
    </location>
</feature>
<feature type="transmembrane region" description="Helical" evidence="2">
    <location>
        <begin position="361"/>
        <end position="381"/>
    </location>
</feature>
<keyword evidence="2" id="KW-1133">Transmembrane helix</keyword>
<keyword evidence="2" id="KW-0812">Transmembrane</keyword>
<dbReference type="InterPro" id="IPR019141">
    <property type="entry name" value="DUF2045"/>
</dbReference>
<dbReference type="STRING" id="3635.A0A1U8JW71"/>
<proteinExistence type="predicted"/>
<feature type="transmembrane region" description="Helical" evidence="2">
    <location>
        <begin position="20"/>
        <end position="37"/>
    </location>
</feature>
<reference evidence="3" key="1">
    <citation type="journal article" date="2020" name="Nat. Genet.">
        <title>Genomic diversifications of five Gossypium allopolyploid species and their impact on cotton improvement.</title>
        <authorList>
            <person name="Chen Z.J."/>
            <person name="Sreedasyam A."/>
            <person name="Ando A."/>
            <person name="Song Q."/>
            <person name="De Santiago L.M."/>
            <person name="Hulse-Kemp A.M."/>
            <person name="Ding M."/>
            <person name="Ye W."/>
            <person name="Kirkbride R.C."/>
            <person name="Jenkins J."/>
            <person name="Plott C."/>
            <person name="Lovell J."/>
            <person name="Lin Y.M."/>
            <person name="Vaughn R."/>
            <person name="Liu B."/>
            <person name="Simpson S."/>
            <person name="Scheffler B.E."/>
            <person name="Wen L."/>
            <person name="Saski C.A."/>
            <person name="Grover C.E."/>
            <person name="Hu G."/>
            <person name="Conover J.L."/>
            <person name="Carlson J.W."/>
            <person name="Shu S."/>
            <person name="Boston L.B."/>
            <person name="Williams M."/>
            <person name="Peterson D.G."/>
            <person name="McGee K."/>
            <person name="Jones D.C."/>
            <person name="Wendel J.F."/>
            <person name="Stelly D.M."/>
            <person name="Grimwood J."/>
            <person name="Schmutz J."/>
        </authorList>
    </citation>
    <scope>NUCLEOTIDE SEQUENCE [LARGE SCALE GENOMIC DNA]</scope>
    <source>
        <strain evidence="3">cv. TM-1</strain>
    </source>
</reference>
<accession>A0A1U8JW71</accession>
<dbReference type="OrthoDB" id="1641131at2759"/>
<dbReference type="KEGG" id="ghi:107911118"/>
<dbReference type="AlphaFoldDB" id="A0A1U8JW71"/>
<dbReference type="PaxDb" id="3635-A0A1U8JW71"/>
<protein>
    <submittedName>
        <fullName evidence="4">Protein PHLOEM PROTEIN 2-LIKE A10</fullName>
    </submittedName>
</protein>
<dbReference type="PANTHER" id="PTHR21477">
    <property type="entry name" value="ZGC:172139"/>
    <property type="match status" value="1"/>
</dbReference>